<feature type="signal peptide" evidence="2">
    <location>
        <begin position="1"/>
        <end position="25"/>
    </location>
</feature>
<sequence>MRSKLCSVGVWWLLLFFSDISICSATRLLPVLGEDTKAHAGDVGSLPSSGDGHDGDRSRITDTVHDYTGDPPPQLHKPPHSLPADVMAANRVYHSDPNPSVGPPRLGLHPRRPKRPPPNEGLPPCTMPHC</sequence>
<keyword evidence="2" id="KW-0732">Signal</keyword>
<evidence type="ECO:0000313" key="3">
    <source>
        <dbReference type="Proteomes" id="UP000228380"/>
    </source>
</evidence>
<proteinExistence type="predicted"/>
<dbReference type="GeneID" id="120110098"/>
<name>A0A8B9A062_PHODC</name>
<dbReference type="AlphaFoldDB" id="A0A8B9A062"/>
<gene>
    <name evidence="4" type="primary">LOC120110098</name>
</gene>
<reference evidence="4" key="2">
    <citation type="submission" date="2025-08" db="UniProtKB">
        <authorList>
            <consortium name="RefSeq"/>
        </authorList>
    </citation>
    <scope>IDENTIFICATION</scope>
    <source>
        <tissue evidence="4">Young leaves</tissue>
    </source>
</reference>
<evidence type="ECO:0000256" key="2">
    <source>
        <dbReference type="SAM" id="SignalP"/>
    </source>
</evidence>
<protein>
    <submittedName>
        <fullName evidence="4">Uncharacterized protein LOC120110098</fullName>
    </submittedName>
</protein>
<dbReference type="Proteomes" id="UP000228380">
    <property type="component" value="Chromosome 3"/>
</dbReference>
<accession>A0A8B9A062</accession>
<dbReference type="KEGG" id="pda:120110098"/>
<reference evidence="3" key="1">
    <citation type="journal article" date="2019" name="Nat. Commun.">
        <title>Genome-wide association mapping of date palm fruit traits.</title>
        <authorList>
            <person name="Hazzouri K.M."/>
            <person name="Gros-Balthazard M."/>
            <person name="Flowers J.M."/>
            <person name="Copetti D."/>
            <person name="Lemansour A."/>
            <person name="Lebrun M."/>
            <person name="Masmoudi K."/>
            <person name="Ferrand S."/>
            <person name="Dhar M.I."/>
            <person name="Fresquez Z.A."/>
            <person name="Rosas U."/>
            <person name="Zhang J."/>
            <person name="Talag J."/>
            <person name="Lee S."/>
            <person name="Kudrna D."/>
            <person name="Powell R.F."/>
            <person name="Leitch I.J."/>
            <person name="Krueger R.R."/>
            <person name="Wing R.A."/>
            <person name="Amiri K.M.A."/>
            <person name="Purugganan M.D."/>
        </authorList>
    </citation>
    <scope>NUCLEOTIDE SEQUENCE [LARGE SCALE GENOMIC DNA]</scope>
    <source>
        <strain evidence="3">cv. Khalas</strain>
    </source>
</reference>
<feature type="chain" id="PRO_5034225754" evidence="2">
    <location>
        <begin position="26"/>
        <end position="130"/>
    </location>
</feature>
<evidence type="ECO:0000313" key="4">
    <source>
        <dbReference type="RefSeq" id="XP_038979961.1"/>
    </source>
</evidence>
<keyword evidence="3" id="KW-1185">Reference proteome</keyword>
<feature type="region of interest" description="Disordered" evidence="1">
    <location>
        <begin position="37"/>
        <end position="130"/>
    </location>
</feature>
<organism evidence="3 4">
    <name type="scientific">Phoenix dactylifera</name>
    <name type="common">Date palm</name>
    <dbReference type="NCBI Taxonomy" id="42345"/>
    <lineage>
        <taxon>Eukaryota</taxon>
        <taxon>Viridiplantae</taxon>
        <taxon>Streptophyta</taxon>
        <taxon>Embryophyta</taxon>
        <taxon>Tracheophyta</taxon>
        <taxon>Spermatophyta</taxon>
        <taxon>Magnoliopsida</taxon>
        <taxon>Liliopsida</taxon>
        <taxon>Arecaceae</taxon>
        <taxon>Coryphoideae</taxon>
        <taxon>Phoeniceae</taxon>
        <taxon>Phoenix</taxon>
    </lineage>
</organism>
<evidence type="ECO:0000256" key="1">
    <source>
        <dbReference type="SAM" id="MobiDB-lite"/>
    </source>
</evidence>
<feature type="compositionally biased region" description="Basic and acidic residues" evidence="1">
    <location>
        <begin position="51"/>
        <end position="68"/>
    </location>
</feature>
<dbReference type="RefSeq" id="XP_038979961.1">
    <property type="nucleotide sequence ID" value="XM_039124033.1"/>
</dbReference>